<keyword evidence="4" id="KW-1185">Reference proteome</keyword>
<comment type="caution">
    <text evidence="3">The sequence shown here is derived from an EMBL/GenBank/DDBJ whole genome shotgun (WGS) entry which is preliminary data.</text>
</comment>
<accession>A0ABP3EM24</accession>
<protein>
    <submittedName>
        <fullName evidence="3">Uncharacterized protein</fullName>
    </submittedName>
</protein>
<evidence type="ECO:0000256" key="1">
    <source>
        <dbReference type="SAM" id="MobiDB-lite"/>
    </source>
</evidence>
<evidence type="ECO:0000256" key="2">
    <source>
        <dbReference type="SAM" id="Phobius"/>
    </source>
</evidence>
<reference evidence="4" key="1">
    <citation type="journal article" date="2019" name="Int. J. Syst. Evol. Microbiol.">
        <title>The Global Catalogue of Microorganisms (GCM) 10K type strain sequencing project: providing services to taxonomists for standard genome sequencing and annotation.</title>
        <authorList>
            <consortium name="The Broad Institute Genomics Platform"/>
            <consortium name="The Broad Institute Genome Sequencing Center for Infectious Disease"/>
            <person name="Wu L."/>
            <person name="Ma J."/>
        </authorList>
    </citation>
    <scope>NUCLEOTIDE SEQUENCE [LARGE SCALE GENOMIC DNA]</scope>
    <source>
        <strain evidence="4">JCM 10425</strain>
    </source>
</reference>
<evidence type="ECO:0000313" key="4">
    <source>
        <dbReference type="Proteomes" id="UP001500967"/>
    </source>
</evidence>
<keyword evidence="2" id="KW-0812">Transmembrane</keyword>
<feature type="compositionally biased region" description="Basic and acidic residues" evidence="1">
    <location>
        <begin position="41"/>
        <end position="54"/>
    </location>
</feature>
<feature type="compositionally biased region" description="Low complexity" evidence="1">
    <location>
        <begin position="63"/>
        <end position="77"/>
    </location>
</feature>
<gene>
    <name evidence="3" type="ORF">GCM10009539_65780</name>
</gene>
<keyword evidence="2" id="KW-1133">Transmembrane helix</keyword>
<organism evidence="3 4">
    <name type="scientific">Cryptosporangium japonicum</name>
    <dbReference type="NCBI Taxonomy" id="80872"/>
    <lineage>
        <taxon>Bacteria</taxon>
        <taxon>Bacillati</taxon>
        <taxon>Actinomycetota</taxon>
        <taxon>Actinomycetes</taxon>
        <taxon>Cryptosporangiales</taxon>
        <taxon>Cryptosporangiaceae</taxon>
        <taxon>Cryptosporangium</taxon>
    </lineage>
</organism>
<name>A0ABP3EM24_9ACTN</name>
<keyword evidence="2" id="KW-0472">Membrane</keyword>
<dbReference type="EMBL" id="BAAAGX010000028">
    <property type="protein sequence ID" value="GAA0269467.1"/>
    <property type="molecule type" value="Genomic_DNA"/>
</dbReference>
<sequence>MADGPAPDKERPGVITAAITLVTTLAVGVIGVRGALRVRDGHRVVTEESGDRGARAKRGGGLAWAPESGAAAEPGGSPHRDGQQAPWPSARSTRNRPPPRGGSAPPEAVPGVAHHRCPRDAPLPAARWPAPGHRVLTRYRLPRLT</sequence>
<evidence type="ECO:0000313" key="3">
    <source>
        <dbReference type="EMBL" id="GAA0269467.1"/>
    </source>
</evidence>
<dbReference type="Proteomes" id="UP001500967">
    <property type="component" value="Unassembled WGS sequence"/>
</dbReference>
<feature type="transmembrane region" description="Helical" evidence="2">
    <location>
        <begin position="14"/>
        <end position="36"/>
    </location>
</feature>
<feature type="region of interest" description="Disordered" evidence="1">
    <location>
        <begin position="41"/>
        <end position="132"/>
    </location>
</feature>
<proteinExistence type="predicted"/>